<keyword evidence="4" id="KW-0479">Metal-binding</keyword>
<dbReference type="PANTHER" id="PTHR11610">
    <property type="entry name" value="LIPASE"/>
    <property type="match status" value="1"/>
</dbReference>
<dbReference type="GO" id="GO:0034185">
    <property type="term" value="F:apolipoprotein binding"/>
    <property type="evidence" value="ECO:0007669"/>
    <property type="project" value="TreeGrafter"/>
</dbReference>
<feature type="chain" id="PRO_5038756677" description="Lipase domain-containing protein" evidence="7">
    <location>
        <begin position="22"/>
        <end position="205"/>
    </location>
</feature>
<dbReference type="PANTHER" id="PTHR11610:SF3">
    <property type="entry name" value="LIPOPROTEIN LIPASE"/>
    <property type="match status" value="1"/>
</dbReference>
<feature type="signal peptide" evidence="7">
    <location>
        <begin position="1"/>
        <end position="21"/>
    </location>
</feature>
<sequence>MGKANIWTLIISIYFVKMCARFSTTATDETSFSNGTDWLRDYSDIQSKFSLRTCDGPDEDLCYLVPGHPHTAHECQFHAHARTFMIIHGWTVTGMFESWVSTLVQALYEREPHANVLVVDWLDRARQHYPTSAANTKLAGRDVAKFINWMEVELQYPLEMVHLLGYSLGAHVAGIAGDLSKNKVYRITGLDPAGPGFEHADAQSS</sequence>
<keyword evidence="7" id="KW-0732">Signal</keyword>
<feature type="domain" description="Lipase" evidence="8">
    <location>
        <begin position="39"/>
        <end position="203"/>
    </location>
</feature>
<dbReference type="PRINTS" id="PR00821">
    <property type="entry name" value="TAGLIPASE"/>
</dbReference>
<feature type="non-terminal residue" evidence="9">
    <location>
        <position position="1"/>
    </location>
</feature>
<dbReference type="InterPro" id="IPR000734">
    <property type="entry name" value="TAG_lipase"/>
</dbReference>
<dbReference type="Pfam" id="PF00151">
    <property type="entry name" value="Lipase"/>
    <property type="match status" value="1"/>
</dbReference>
<evidence type="ECO:0000256" key="6">
    <source>
        <dbReference type="RuleBase" id="RU004262"/>
    </source>
</evidence>
<evidence type="ECO:0000259" key="8">
    <source>
        <dbReference type="Pfam" id="PF00151"/>
    </source>
</evidence>
<keyword evidence="5" id="KW-0443">Lipid metabolism</keyword>
<comment type="subcellular location">
    <subcellularLocation>
        <location evidence="1">Secreted</location>
    </subcellularLocation>
</comment>
<proteinExistence type="inferred from homology"/>
<dbReference type="SUPFAM" id="SSF53474">
    <property type="entry name" value="alpha/beta-Hydrolases"/>
    <property type="match status" value="1"/>
</dbReference>
<dbReference type="GO" id="GO:0004465">
    <property type="term" value="F:lipoprotein lipase activity"/>
    <property type="evidence" value="ECO:0007669"/>
    <property type="project" value="InterPro"/>
</dbReference>
<dbReference type="InterPro" id="IPR029058">
    <property type="entry name" value="AB_hydrolase_fold"/>
</dbReference>
<keyword evidence="10" id="KW-1185">Reference proteome</keyword>
<evidence type="ECO:0000256" key="3">
    <source>
        <dbReference type="ARBA" id="ARBA00022525"/>
    </source>
</evidence>
<reference evidence="9" key="1">
    <citation type="submission" date="2021-01" db="EMBL/GenBank/DDBJ databases">
        <title>A chromosome-scale assembly of European eel, Anguilla anguilla.</title>
        <authorList>
            <person name="Henkel C."/>
            <person name="Jong-Raadsen S.A."/>
            <person name="Dufour S."/>
            <person name="Weltzien F.-A."/>
            <person name="Palstra A.P."/>
            <person name="Pelster B."/>
            <person name="Spaink H.P."/>
            <person name="Van Den Thillart G.E."/>
            <person name="Jansen H."/>
            <person name="Zahm M."/>
            <person name="Klopp C."/>
            <person name="Cedric C."/>
            <person name="Louis A."/>
            <person name="Berthelot C."/>
            <person name="Parey E."/>
            <person name="Roest Crollius H."/>
            <person name="Montfort J."/>
            <person name="Robinson-Rechavi M."/>
            <person name="Bucao C."/>
            <person name="Bouchez O."/>
            <person name="Gislard M."/>
            <person name="Lluch J."/>
            <person name="Milhes M."/>
            <person name="Lampietro C."/>
            <person name="Lopez Roques C."/>
            <person name="Donnadieu C."/>
            <person name="Braasch I."/>
            <person name="Desvignes T."/>
            <person name="Postlethwait J."/>
            <person name="Bobe J."/>
            <person name="Guiguen Y."/>
            <person name="Dirks R."/>
        </authorList>
    </citation>
    <scope>NUCLEOTIDE SEQUENCE</scope>
    <source>
        <strain evidence="9">Tag_6206</strain>
        <tissue evidence="9">Liver</tissue>
    </source>
</reference>
<comment type="similarity">
    <text evidence="2 6">Belongs to the AB hydrolase superfamily. Lipase family.</text>
</comment>
<evidence type="ECO:0000256" key="4">
    <source>
        <dbReference type="ARBA" id="ARBA00022723"/>
    </source>
</evidence>
<evidence type="ECO:0000256" key="2">
    <source>
        <dbReference type="ARBA" id="ARBA00010701"/>
    </source>
</evidence>
<dbReference type="InterPro" id="IPR013818">
    <property type="entry name" value="Lipase"/>
</dbReference>
<protein>
    <recommendedName>
        <fullName evidence="8">Lipase domain-containing protein</fullName>
    </recommendedName>
</protein>
<dbReference type="EMBL" id="JAFIRN010000006">
    <property type="protein sequence ID" value="KAG5847993.1"/>
    <property type="molecule type" value="Genomic_DNA"/>
</dbReference>
<evidence type="ECO:0000256" key="5">
    <source>
        <dbReference type="ARBA" id="ARBA00023098"/>
    </source>
</evidence>
<evidence type="ECO:0000313" key="10">
    <source>
        <dbReference type="Proteomes" id="UP001044222"/>
    </source>
</evidence>
<dbReference type="GO" id="GO:0034372">
    <property type="term" value="P:very-low-density lipoprotein particle remodeling"/>
    <property type="evidence" value="ECO:0007669"/>
    <property type="project" value="TreeGrafter"/>
</dbReference>
<accession>A0A9D3RYK7</accession>
<dbReference type="GO" id="GO:0046872">
    <property type="term" value="F:metal ion binding"/>
    <property type="evidence" value="ECO:0007669"/>
    <property type="project" value="UniProtKB-KW"/>
</dbReference>
<evidence type="ECO:0000256" key="7">
    <source>
        <dbReference type="SAM" id="SignalP"/>
    </source>
</evidence>
<dbReference type="GO" id="GO:0005615">
    <property type="term" value="C:extracellular space"/>
    <property type="evidence" value="ECO:0007669"/>
    <property type="project" value="TreeGrafter"/>
</dbReference>
<dbReference type="InterPro" id="IPR002330">
    <property type="entry name" value="Lipo_Lipase"/>
</dbReference>
<dbReference type="PRINTS" id="PR00822">
    <property type="entry name" value="LIPOLIPASE"/>
</dbReference>
<comment type="caution">
    <text evidence="9">The sequence shown here is derived from an EMBL/GenBank/DDBJ whole genome shotgun (WGS) entry which is preliminary data.</text>
</comment>
<dbReference type="Proteomes" id="UP001044222">
    <property type="component" value="Chromosome 6"/>
</dbReference>
<dbReference type="AlphaFoldDB" id="A0A9D3RYK7"/>
<name>A0A9D3RYK7_ANGAN</name>
<evidence type="ECO:0000313" key="9">
    <source>
        <dbReference type="EMBL" id="KAG5847993.1"/>
    </source>
</evidence>
<dbReference type="Gene3D" id="3.40.50.1820">
    <property type="entry name" value="alpha/beta hydrolase"/>
    <property type="match status" value="1"/>
</dbReference>
<organism evidence="9 10">
    <name type="scientific">Anguilla anguilla</name>
    <name type="common">European freshwater eel</name>
    <name type="synonym">Muraena anguilla</name>
    <dbReference type="NCBI Taxonomy" id="7936"/>
    <lineage>
        <taxon>Eukaryota</taxon>
        <taxon>Metazoa</taxon>
        <taxon>Chordata</taxon>
        <taxon>Craniata</taxon>
        <taxon>Vertebrata</taxon>
        <taxon>Euteleostomi</taxon>
        <taxon>Actinopterygii</taxon>
        <taxon>Neopterygii</taxon>
        <taxon>Teleostei</taxon>
        <taxon>Anguilliformes</taxon>
        <taxon>Anguillidae</taxon>
        <taxon>Anguilla</taxon>
    </lineage>
</organism>
<keyword evidence="3" id="KW-0964">Secreted</keyword>
<gene>
    <name evidence="9" type="ORF">ANANG_G00132150</name>
</gene>
<evidence type="ECO:0000256" key="1">
    <source>
        <dbReference type="ARBA" id="ARBA00004613"/>
    </source>
</evidence>
<dbReference type="GO" id="GO:0016042">
    <property type="term" value="P:lipid catabolic process"/>
    <property type="evidence" value="ECO:0007669"/>
    <property type="project" value="TreeGrafter"/>
</dbReference>